<reference evidence="2" key="1">
    <citation type="submission" date="2013-11" db="EMBL/GenBank/DDBJ databases">
        <title>The Genome Sequence of Phytophthora parasitica CJ05E6.</title>
        <authorList>
            <consortium name="The Broad Institute Genomics Platform"/>
            <person name="Russ C."/>
            <person name="Tyler B."/>
            <person name="Panabieres F."/>
            <person name="Shan W."/>
            <person name="Tripathy S."/>
            <person name="Grunwald N."/>
            <person name="Machado M."/>
            <person name="Johnson C.S."/>
            <person name="Arredondo F."/>
            <person name="Hong C."/>
            <person name="Coffey M."/>
            <person name="Young S.K."/>
            <person name="Zeng Q."/>
            <person name="Gargeya S."/>
            <person name="Fitzgerald M."/>
            <person name="Abouelleil A."/>
            <person name="Alvarado L."/>
            <person name="Chapman S.B."/>
            <person name="Gainer-Dewar J."/>
            <person name="Goldberg J."/>
            <person name="Griggs A."/>
            <person name="Gujja S."/>
            <person name="Hansen M."/>
            <person name="Howarth C."/>
            <person name="Imamovic A."/>
            <person name="Ireland A."/>
            <person name="Larimer J."/>
            <person name="McCowan C."/>
            <person name="Murphy C."/>
            <person name="Pearson M."/>
            <person name="Poon T.W."/>
            <person name="Priest M."/>
            <person name="Roberts A."/>
            <person name="Saif S."/>
            <person name="Shea T."/>
            <person name="Sykes S."/>
            <person name="Wortman J."/>
            <person name="Nusbaum C."/>
            <person name="Birren B."/>
        </authorList>
    </citation>
    <scope>NUCLEOTIDE SEQUENCE [LARGE SCALE GENOMIC DNA]</scope>
    <source>
        <strain evidence="2">CJ05E6</strain>
    </source>
</reference>
<name>W2HST4_PHYNI</name>
<dbReference type="VEuPathDB" id="FungiDB:PPTG_15273"/>
<proteinExistence type="predicted"/>
<feature type="region of interest" description="Disordered" evidence="1">
    <location>
        <begin position="61"/>
        <end position="105"/>
    </location>
</feature>
<gene>
    <name evidence="2" type="ORF">L916_21735</name>
</gene>
<feature type="compositionally biased region" description="Basic and acidic residues" evidence="1">
    <location>
        <begin position="82"/>
        <end position="105"/>
    </location>
</feature>
<accession>W2HST4</accession>
<protein>
    <submittedName>
        <fullName evidence="2">Uncharacterized protein</fullName>
    </submittedName>
</protein>
<organism evidence="2">
    <name type="scientific">Phytophthora nicotianae</name>
    <name type="common">Potato buckeye rot agent</name>
    <name type="synonym">Phytophthora parasitica</name>
    <dbReference type="NCBI Taxonomy" id="4792"/>
    <lineage>
        <taxon>Eukaryota</taxon>
        <taxon>Sar</taxon>
        <taxon>Stramenopiles</taxon>
        <taxon>Oomycota</taxon>
        <taxon>Peronosporomycetes</taxon>
        <taxon>Peronosporales</taxon>
        <taxon>Peronosporaceae</taxon>
        <taxon>Phytophthora</taxon>
    </lineage>
</organism>
<evidence type="ECO:0000313" key="2">
    <source>
        <dbReference type="EMBL" id="ETL24252.1"/>
    </source>
</evidence>
<dbReference type="AlphaFoldDB" id="W2HST4"/>
<evidence type="ECO:0000256" key="1">
    <source>
        <dbReference type="SAM" id="MobiDB-lite"/>
    </source>
</evidence>
<dbReference type="EMBL" id="KI676946">
    <property type="protein sequence ID" value="ETL24252.1"/>
    <property type="molecule type" value="Genomic_DNA"/>
</dbReference>
<dbReference type="Proteomes" id="UP000053864">
    <property type="component" value="Unassembled WGS sequence"/>
</dbReference>
<sequence length="105" mass="11909">MRRHIVNRTNNPLERFHRELNKSLRPHPTMKQFLTTLGILAREYVVQRNAVIAGVAVPPSRSGFVLPKAPRLPNVTDIEDSASSHDSDSRVVDEEADSERYSTDM</sequence>